<name>A0A3M7M239_9PLEO</name>
<feature type="compositionally biased region" description="Basic and acidic residues" evidence="1">
    <location>
        <begin position="820"/>
        <end position="830"/>
    </location>
</feature>
<accession>A0A3M7M239</accession>
<feature type="region of interest" description="Disordered" evidence="1">
    <location>
        <begin position="1171"/>
        <end position="1199"/>
    </location>
</feature>
<feature type="region of interest" description="Disordered" evidence="1">
    <location>
        <begin position="1"/>
        <end position="195"/>
    </location>
</feature>
<feature type="compositionally biased region" description="Basic and acidic residues" evidence="1">
    <location>
        <begin position="690"/>
        <end position="699"/>
    </location>
</feature>
<organism evidence="2 3">
    <name type="scientific">Pyrenophora seminiperda CCB06</name>
    <dbReference type="NCBI Taxonomy" id="1302712"/>
    <lineage>
        <taxon>Eukaryota</taxon>
        <taxon>Fungi</taxon>
        <taxon>Dikarya</taxon>
        <taxon>Ascomycota</taxon>
        <taxon>Pezizomycotina</taxon>
        <taxon>Dothideomycetes</taxon>
        <taxon>Pleosporomycetidae</taxon>
        <taxon>Pleosporales</taxon>
        <taxon>Pleosporineae</taxon>
        <taxon>Pleosporaceae</taxon>
        <taxon>Pyrenophora</taxon>
    </lineage>
</organism>
<feature type="compositionally biased region" description="Polar residues" evidence="1">
    <location>
        <begin position="430"/>
        <end position="448"/>
    </location>
</feature>
<feature type="region of interest" description="Disordered" evidence="1">
    <location>
        <begin position="799"/>
        <end position="1118"/>
    </location>
</feature>
<feature type="compositionally biased region" description="Polar residues" evidence="1">
    <location>
        <begin position="50"/>
        <end position="78"/>
    </location>
</feature>
<protein>
    <submittedName>
        <fullName evidence="2">Transporter MCH4</fullName>
    </submittedName>
</protein>
<feature type="compositionally biased region" description="Basic and acidic residues" evidence="1">
    <location>
        <begin position="168"/>
        <end position="181"/>
    </location>
</feature>
<feature type="region of interest" description="Disordered" evidence="1">
    <location>
        <begin position="383"/>
        <end position="448"/>
    </location>
</feature>
<gene>
    <name evidence="2" type="ORF">GMOD_00008165</name>
</gene>
<feature type="region of interest" description="Disordered" evidence="1">
    <location>
        <begin position="267"/>
        <end position="315"/>
    </location>
</feature>
<feature type="compositionally biased region" description="Low complexity" evidence="1">
    <location>
        <begin position="14"/>
        <end position="27"/>
    </location>
</feature>
<feature type="compositionally biased region" description="Polar residues" evidence="1">
    <location>
        <begin position="112"/>
        <end position="128"/>
    </location>
</feature>
<feature type="region of interest" description="Disordered" evidence="1">
    <location>
        <begin position="481"/>
        <end position="590"/>
    </location>
</feature>
<evidence type="ECO:0000256" key="1">
    <source>
        <dbReference type="SAM" id="MobiDB-lite"/>
    </source>
</evidence>
<feature type="compositionally biased region" description="Low complexity" evidence="1">
    <location>
        <begin position="481"/>
        <end position="491"/>
    </location>
</feature>
<feature type="region of interest" description="Disordered" evidence="1">
    <location>
        <begin position="649"/>
        <end position="699"/>
    </location>
</feature>
<feature type="compositionally biased region" description="Acidic residues" evidence="1">
    <location>
        <begin position="969"/>
        <end position="996"/>
    </location>
</feature>
<feature type="compositionally biased region" description="Polar residues" evidence="1">
    <location>
        <begin position="397"/>
        <end position="407"/>
    </location>
</feature>
<proteinExistence type="predicted"/>
<reference evidence="2 3" key="1">
    <citation type="journal article" date="2014" name="PLoS ONE">
        <title>De novo Genome Assembly of the Fungal Plant Pathogen Pyrenophora semeniperda.</title>
        <authorList>
            <person name="Soliai M.M."/>
            <person name="Meyer S.E."/>
            <person name="Udall J.A."/>
            <person name="Elzinga D.E."/>
            <person name="Hermansen R.A."/>
            <person name="Bodily P.M."/>
            <person name="Hart A.A."/>
            <person name="Coleman C.E."/>
        </authorList>
    </citation>
    <scope>NUCLEOTIDE SEQUENCE [LARGE SCALE GENOMIC DNA]</scope>
    <source>
        <strain evidence="2 3">CCB06</strain>
        <tissue evidence="2">Mycelium</tissue>
    </source>
</reference>
<feature type="compositionally biased region" description="Low complexity" evidence="1">
    <location>
        <begin position="1174"/>
        <end position="1186"/>
    </location>
</feature>
<evidence type="ECO:0000313" key="2">
    <source>
        <dbReference type="EMBL" id="RMZ68460.1"/>
    </source>
</evidence>
<evidence type="ECO:0000313" key="3">
    <source>
        <dbReference type="Proteomes" id="UP000265663"/>
    </source>
</evidence>
<dbReference type="AlphaFoldDB" id="A0A3M7M239"/>
<keyword evidence="3" id="KW-1185">Reference proteome</keyword>
<dbReference type="OrthoDB" id="3870679at2759"/>
<dbReference type="Proteomes" id="UP000265663">
    <property type="component" value="Unassembled WGS sequence"/>
</dbReference>
<dbReference type="EMBL" id="KE747816">
    <property type="protein sequence ID" value="RMZ68460.1"/>
    <property type="molecule type" value="Genomic_DNA"/>
</dbReference>
<feature type="compositionally biased region" description="Basic and acidic residues" evidence="1">
    <location>
        <begin position="303"/>
        <end position="312"/>
    </location>
</feature>
<feature type="compositionally biased region" description="Polar residues" evidence="1">
    <location>
        <begin position="1091"/>
        <end position="1101"/>
    </location>
</feature>
<sequence>MPAPQSDAYVVLDSSFQTSSGTSQSQHSPRRNDDHRTYSKTAAPLRRDYSYSTQATDTTDETGSTCSQDSTPLASSAALNRGESGLPPTPPSASQDGESIQDPEPPPLADSVRNSLMSQKSSLSTPVNARSPPTPDPSPPRTIASNATSERPHLLTYPSSRADSFQTAREEPLSSDRDDSRSVTPANDRLSTVEEDRGLGLAFDYVENNITPTTQKGGVFPTTPTRPTTVHVDSTVGAEEDKGSQTVHVPDREWNTDLMRNVTIRKKRRTQTTDSPRKIPDPAVTVVEAASPTPSNRTRRASSLRERVEASHHSPVTPSIENFAQSIGWPAEPAGMSGEKYRDSTNKRLSTASVASTVVSAHVIVTPPQRRHTLRHSGRNMAYRRDVSSPADLGPGATNSNRNSVVSQFDGLPPRRLVHKRTNIGDRSIRSSTDSNILGSDRTMSPSLSLRQRTIDSSAHTLAHQESIRNVLQPASDILSRHSSGARAGGSYHKRINSAPEPVKRKPQPSKLRNFSELSPPGSPRPKEAPVVQPPKVERAPSPTLSPKPRRGSPTSRKSRRQQTPVISDVRLPAGMENTLPDLPDQGVDGPAERDVFLGASHPPEETRVPPELMDRVRRLVAGDPTEEPTFIGEYSQNPATAEYLNNFSPLDNGSRQIPLGSRFTRPSSRDQKRASPNRDNFSLSPDMATRPRLDDRMSSEEMARYNHEWRRCSSGTPGRGVSFDQSGSRSASRMEEHAMARHLYSQSTPFSQFSDTVEVTEATAVSIYPHNNNSLLVVQQMSRGNSMIQERRQLTTDTHMRPQGGDEMPISPTPPFVDAEEKSPEECKEAPPQPTLNFEPSTPPMQLELPQPNGVDIPLQNPRSPPKPPKIMFIPPTPMEELENQLAPPPPGPPQRSDSHPQRRLSVLQRARRYSGNLIAPVLARASSKPRQNNETQRHSHHIPRVPSVTDEDGTLHPFWRPRGFWDGFEDSDSDGDDGGLPEGGDTSDIEDSEPEPPRRPNKLNKLKGGLRNSGGFLIGNSLGVERHGTNKRRHQITLPPNFPRQPRTRSTGRSSPPKVIIQAPTHALGRHGGGGIQKRRSTPELRRTPSLSDNDNDNVSIEYEQSRRRGSWRQGRSLPGLKKYHVQYIGLSGVKDKFRERRTEKRREKIRRSIGSRYYVEPVDVGVGVAEGSVRSTRTGTTGSQAGGSRTGKADEE</sequence>
<feature type="compositionally biased region" description="Polar residues" evidence="1">
    <location>
        <begin position="157"/>
        <end position="167"/>
    </location>
</feature>